<dbReference type="PROSITE" id="PS50157">
    <property type="entry name" value="ZINC_FINGER_C2H2_2"/>
    <property type="match status" value="2"/>
</dbReference>
<comment type="subcellular location">
    <subcellularLocation>
        <location evidence="1">Nucleus</location>
    </subcellularLocation>
</comment>
<keyword evidence="3" id="KW-0677">Repeat</keyword>
<feature type="compositionally biased region" description="Acidic residues" evidence="10">
    <location>
        <begin position="15"/>
        <end position="31"/>
    </location>
</feature>
<dbReference type="FunFam" id="3.30.160.60:FF:000012">
    <property type="entry name" value="RB-associated KRAB zinc finger protein-like"/>
    <property type="match status" value="1"/>
</dbReference>
<gene>
    <name evidence="12" type="ORF">PILCRDRAFT_823933</name>
</gene>
<feature type="region of interest" description="Disordered" evidence="10">
    <location>
        <begin position="172"/>
        <end position="200"/>
    </location>
</feature>
<reference evidence="13" key="2">
    <citation type="submission" date="2015-01" db="EMBL/GenBank/DDBJ databases">
        <title>Evolutionary Origins and Diversification of the Mycorrhizal Mutualists.</title>
        <authorList>
            <consortium name="DOE Joint Genome Institute"/>
            <consortium name="Mycorrhizal Genomics Consortium"/>
            <person name="Kohler A."/>
            <person name="Kuo A."/>
            <person name="Nagy L.G."/>
            <person name="Floudas D."/>
            <person name="Copeland A."/>
            <person name="Barry K.W."/>
            <person name="Cichocki N."/>
            <person name="Veneault-Fourrey C."/>
            <person name="LaButti K."/>
            <person name="Lindquist E.A."/>
            <person name="Lipzen A."/>
            <person name="Lundell T."/>
            <person name="Morin E."/>
            <person name="Murat C."/>
            <person name="Riley R."/>
            <person name="Ohm R."/>
            <person name="Sun H."/>
            <person name="Tunlid A."/>
            <person name="Henrissat B."/>
            <person name="Grigoriev I.V."/>
            <person name="Hibbett D.S."/>
            <person name="Martin F."/>
        </authorList>
    </citation>
    <scope>NUCLEOTIDE SEQUENCE [LARGE SCALE GENOMIC DNA]</scope>
    <source>
        <strain evidence="13">F 1598</strain>
    </source>
</reference>
<evidence type="ECO:0000256" key="6">
    <source>
        <dbReference type="ARBA" id="ARBA00023015"/>
    </source>
</evidence>
<keyword evidence="8" id="KW-0539">Nucleus</keyword>
<dbReference type="InterPro" id="IPR036236">
    <property type="entry name" value="Znf_C2H2_sf"/>
</dbReference>
<dbReference type="STRING" id="765440.A0A0C3FFT3"/>
<keyword evidence="7" id="KW-0804">Transcription</keyword>
<dbReference type="PANTHER" id="PTHR24394">
    <property type="entry name" value="ZINC FINGER PROTEIN"/>
    <property type="match status" value="1"/>
</dbReference>
<dbReference type="AlphaFoldDB" id="A0A0C3FFT3"/>
<feature type="region of interest" description="Disordered" evidence="10">
    <location>
        <begin position="1"/>
        <end position="31"/>
    </location>
</feature>
<feature type="region of interest" description="Disordered" evidence="10">
    <location>
        <begin position="616"/>
        <end position="645"/>
    </location>
</feature>
<keyword evidence="13" id="KW-1185">Reference proteome</keyword>
<evidence type="ECO:0000313" key="12">
    <source>
        <dbReference type="EMBL" id="KIM78826.1"/>
    </source>
</evidence>
<feature type="region of interest" description="Disordered" evidence="10">
    <location>
        <begin position="284"/>
        <end position="314"/>
    </location>
</feature>
<evidence type="ECO:0000256" key="5">
    <source>
        <dbReference type="ARBA" id="ARBA00022833"/>
    </source>
</evidence>
<reference evidence="12 13" key="1">
    <citation type="submission" date="2014-04" db="EMBL/GenBank/DDBJ databases">
        <authorList>
            <consortium name="DOE Joint Genome Institute"/>
            <person name="Kuo A."/>
            <person name="Tarkka M."/>
            <person name="Buscot F."/>
            <person name="Kohler A."/>
            <person name="Nagy L.G."/>
            <person name="Floudas D."/>
            <person name="Copeland A."/>
            <person name="Barry K.W."/>
            <person name="Cichocki N."/>
            <person name="Veneault-Fourrey C."/>
            <person name="LaButti K."/>
            <person name="Lindquist E.A."/>
            <person name="Lipzen A."/>
            <person name="Lundell T."/>
            <person name="Morin E."/>
            <person name="Murat C."/>
            <person name="Sun H."/>
            <person name="Tunlid A."/>
            <person name="Henrissat B."/>
            <person name="Grigoriev I.V."/>
            <person name="Hibbett D.S."/>
            <person name="Martin F."/>
            <person name="Nordberg H.P."/>
            <person name="Cantor M.N."/>
            <person name="Hua S.X."/>
        </authorList>
    </citation>
    <scope>NUCLEOTIDE SEQUENCE [LARGE SCALE GENOMIC DNA]</scope>
    <source>
        <strain evidence="12 13">F 1598</strain>
    </source>
</reference>
<organism evidence="12 13">
    <name type="scientific">Piloderma croceum (strain F 1598)</name>
    <dbReference type="NCBI Taxonomy" id="765440"/>
    <lineage>
        <taxon>Eukaryota</taxon>
        <taxon>Fungi</taxon>
        <taxon>Dikarya</taxon>
        <taxon>Basidiomycota</taxon>
        <taxon>Agaricomycotina</taxon>
        <taxon>Agaricomycetes</taxon>
        <taxon>Agaricomycetidae</taxon>
        <taxon>Atheliales</taxon>
        <taxon>Atheliaceae</taxon>
        <taxon>Piloderma</taxon>
    </lineage>
</organism>
<dbReference type="Gene3D" id="3.30.160.60">
    <property type="entry name" value="Classic Zinc Finger"/>
    <property type="match status" value="2"/>
</dbReference>
<name>A0A0C3FFT3_PILCF</name>
<dbReference type="Proteomes" id="UP000054166">
    <property type="component" value="Unassembled WGS sequence"/>
</dbReference>
<dbReference type="OrthoDB" id="8922241at2759"/>
<dbReference type="EMBL" id="KN833013">
    <property type="protein sequence ID" value="KIM78826.1"/>
    <property type="molecule type" value="Genomic_DNA"/>
</dbReference>
<dbReference type="InParanoid" id="A0A0C3FFT3"/>
<keyword evidence="4 9" id="KW-0863">Zinc-finger</keyword>
<evidence type="ECO:0000256" key="10">
    <source>
        <dbReference type="SAM" id="MobiDB-lite"/>
    </source>
</evidence>
<dbReference type="PROSITE" id="PS00028">
    <property type="entry name" value="ZINC_FINGER_C2H2_1"/>
    <property type="match status" value="2"/>
</dbReference>
<feature type="domain" description="C2H2-type" evidence="11">
    <location>
        <begin position="354"/>
        <end position="376"/>
    </location>
</feature>
<evidence type="ECO:0000259" key="11">
    <source>
        <dbReference type="PROSITE" id="PS50157"/>
    </source>
</evidence>
<evidence type="ECO:0000256" key="1">
    <source>
        <dbReference type="ARBA" id="ARBA00004123"/>
    </source>
</evidence>
<keyword evidence="2" id="KW-0479">Metal-binding</keyword>
<dbReference type="SUPFAM" id="SSF57667">
    <property type="entry name" value="beta-beta-alpha zinc fingers"/>
    <property type="match status" value="1"/>
</dbReference>
<protein>
    <recommendedName>
        <fullName evidence="11">C2H2-type domain-containing protein</fullName>
    </recommendedName>
</protein>
<dbReference type="Pfam" id="PF00096">
    <property type="entry name" value="zf-C2H2"/>
    <property type="match status" value="3"/>
</dbReference>
<keyword evidence="6" id="KW-0805">Transcription regulation</keyword>
<evidence type="ECO:0000313" key="13">
    <source>
        <dbReference type="Proteomes" id="UP000054166"/>
    </source>
</evidence>
<feature type="compositionally biased region" description="Polar residues" evidence="10">
    <location>
        <begin position="291"/>
        <end position="314"/>
    </location>
</feature>
<feature type="domain" description="C2H2-type" evidence="11">
    <location>
        <begin position="326"/>
        <end position="353"/>
    </location>
</feature>
<dbReference type="GO" id="GO:0005634">
    <property type="term" value="C:nucleus"/>
    <property type="evidence" value="ECO:0007669"/>
    <property type="project" value="UniProtKB-SubCell"/>
</dbReference>
<feature type="region of interest" description="Disordered" evidence="10">
    <location>
        <begin position="433"/>
        <end position="465"/>
    </location>
</feature>
<dbReference type="PANTHER" id="PTHR24394:SF29">
    <property type="entry name" value="MYONEURIN"/>
    <property type="match status" value="1"/>
</dbReference>
<evidence type="ECO:0000256" key="4">
    <source>
        <dbReference type="ARBA" id="ARBA00022771"/>
    </source>
</evidence>
<accession>A0A0C3FFT3</accession>
<proteinExistence type="predicted"/>
<keyword evidence="5" id="KW-0862">Zinc</keyword>
<evidence type="ECO:0000256" key="2">
    <source>
        <dbReference type="ARBA" id="ARBA00022723"/>
    </source>
</evidence>
<dbReference type="HOGENOM" id="CLU_027150_0_0_1"/>
<evidence type="ECO:0000256" key="8">
    <source>
        <dbReference type="ARBA" id="ARBA00023242"/>
    </source>
</evidence>
<sequence>MAETPMVHPVIDHEDWNEDDENYDEEGEEDDYADVEDEEIARRLRDQLWADINAARANANAAPKTVAIPLLDNVSQLSTAVSLVSSKKEQAAIATMKTILAFSEKDALVRSALASAIIPESNGNNVLDILTRSVASGTIPRAIAKPLSHLLVSLARSDALFSTLRHSNASALQLDKGKRKRDAADDNWPQTDGPALKRPFYGHHDLQTQVTDAVRIVTQALGAHSATTRPLDPTLVASIQLQLHQIFLFAVTSSAGGGPDMNALQEICGLIQVIGVVSGIQIGPTPDANAPQPQSQNLTMPSSNAGQTSQPVPSSVQIGDIGTAVYPCPTCRKSFSRLFSLRTHQRVHSPDRPFSCIFCPASFARAYDLKRHIKVHDKTAWKCTGCDKMFSRPDAIKRHKNSARSRGNQGEPCANGAIEEVELDEGVVKSAKDGRHAKTWGDAVGHQMSGVTEYGSSAEDGPPEEGEVRVDVIARMQSAVMSLHGLLSAHVATTLGAPPGSETLPSQGDPTGSQATLASVIARAQLQNLPLRPQESLPAVAPEESQVLIANTSQANSSLVTQYSASGGHQLEIQDTDQSVAAVVPSLSLYGLSDDQALMLEQAIANAASAAQAQAEAEAALEEKDDYEEGALDNDIDDGMGGQGP</sequence>
<dbReference type="SMART" id="SM00355">
    <property type="entry name" value="ZnF_C2H2"/>
    <property type="match status" value="3"/>
</dbReference>
<feature type="compositionally biased region" description="Acidic residues" evidence="10">
    <location>
        <begin position="619"/>
        <end position="638"/>
    </location>
</feature>
<evidence type="ECO:0000256" key="3">
    <source>
        <dbReference type="ARBA" id="ARBA00022737"/>
    </source>
</evidence>
<dbReference type="GO" id="GO:0008270">
    <property type="term" value="F:zinc ion binding"/>
    <property type="evidence" value="ECO:0007669"/>
    <property type="project" value="UniProtKB-KW"/>
</dbReference>
<evidence type="ECO:0000256" key="7">
    <source>
        <dbReference type="ARBA" id="ARBA00023163"/>
    </source>
</evidence>
<evidence type="ECO:0000256" key="9">
    <source>
        <dbReference type="PROSITE-ProRule" id="PRU00042"/>
    </source>
</evidence>
<dbReference type="GO" id="GO:0000981">
    <property type="term" value="F:DNA-binding transcription factor activity, RNA polymerase II-specific"/>
    <property type="evidence" value="ECO:0007669"/>
    <property type="project" value="TreeGrafter"/>
</dbReference>
<dbReference type="InterPro" id="IPR013087">
    <property type="entry name" value="Znf_C2H2_type"/>
</dbReference>